<keyword evidence="2" id="KW-1185">Reference proteome</keyword>
<name>A0A9Q3GEF5_9BASI</name>
<dbReference type="EMBL" id="AVOT02000752">
    <property type="protein sequence ID" value="MBW0464319.1"/>
    <property type="molecule type" value="Genomic_DNA"/>
</dbReference>
<dbReference type="Proteomes" id="UP000765509">
    <property type="component" value="Unassembled WGS sequence"/>
</dbReference>
<sequence>MIKIQEPGRPWEIVHIYWVTGLPPGGDRSYNSFLVIFDWLSKTPIFFLCHKDDTFMDTDLLVWNLVVSWTKILTNIISDRDPRFTSELLKNLQQLFGAKLSFSTD</sequence>
<proteinExistence type="predicted"/>
<reference evidence="1" key="1">
    <citation type="submission" date="2021-03" db="EMBL/GenBank/DDBJ databases">
        <title>Draft genome sequence of rust myrtle Austropuccinia psidii MF-1, a brazilian biotype.</title>
        <authorList>
            <person name="Quecine M.C."/>
            <person name="Pachon D.M.R."/>
            <person name="Bonatelli M.L."/>
            <person name="Correr F.H."/>
            <person name="Franceschini L.M."/>
            <person name="Leite T.F."/>
            <person name="Margarido G.R.A."/>
            <person name="Almeida C.A."/>
            <person name="Ferrarezi J.A."/>
            <person name="Labate C.A."/>
        </authorList>
    </citation>
    <scope>NUCLEOTIDE SEQUENCE</scope>
    <source>
        <strain evidence="1">MF-1</strain>
    </source>
</reference>
<evidence type="ECO:0000313" key="2">
    <source>
        <dbReference type="Proteomes" id="UP000765509"/>
    </source>
</evidence>
<evidence type="ECO:0008006" key="3">
    <source>
        <dbReference type="Google" id="ProtNLM"/>
    </source>
</evidence>
<dbReference type="GO" id="GO:0003676">
    <property type="term" value="F:nucleic acid binding"/>
    <property type="evidence" value="ECO:0007669"/>
    <property type="project" value="InterPro"/>
</dbReference>
<comment type="caution">
    <text evidence="1">The sequence shown here is derived from an EMBL/GenBank/DDBJ whole genome shotgun (WGS) entry which is preliminary data.</text>
</comment>
<dbReference type="SUPFAM" id="SSF53098">
    <property type="entry name" value="Ribonuclease H-like"/>
    <property type="match status" value="1"/>
</dbReference>
<dbReference type="AlphaFoldDB" id="A0A9Q3GEF5"/>
<dbReference type="InterPro" id="IPR036397">
    <property type="entry name" value="RNaseH_sf"/>
</dbReference>
<dbReference type="Gene3D" id="3.30.420.10">
    <property type="entry name" value="Ribonuclease H-like superfamily/Ribonuclease H"/>
    <property type="match status" value="1"/>
</dbReference>
<evidence type="ECO:0000313" key="1">
    <source>
        <dbReference type="EMBL" id="MBW0464319.1"/>
    </source>
</evidence>
<accession>A0A9Q3GEF5</accession>
<gene>
    <name evidence="1" type="ORF">O181_004034</name>
</gene>
<dbReference type="InterPro" id="IPR012337">
    <property type="entry name" value="RNaseH-like_sf"/>
</dbReference>
<organism evidence="1 2">
    <name type="scientific">Austropuccinia psidii MF-1</name>
    <dbReference type="NCBI Taxonomy" id="1389203"/>
    <lineage>
        <taxon>Eukaryota</taxon>
        <taxon>Fungi</taxon>
        <taxon>Dikarya</taxon>
        <taxon>Basidiomycota</taxon>
        <taxon>Pucciniomycotina</taxon>
        <taxon>Pucciniomycetes</taxon>
        <taxon>Pucciniales</taxon>
        <taxon>Sphaerophragmiaceae</taxon>
        <taxon>Austropuccinia</taxon>
    </lineage>
</organism>
<dbReference type="OrthoDB" id="1430837at2759"/>
<protein>
    <recommendedName>
        <fullName evidence="3">Integrase catalytic domain-containing protein</fullName>
    </recommendedName>
</protein>